<sequence>MPLKLLKPITDARRKRRVPGRWARRMEAAHRQMANMQKVGAMVRAIRRGGMSDADLAAMASTMEQLAVHCEAAAQDHVEAMRLAAQVFGRQQEAGEDETSGAFLRWLRL</sequence>
<dbReference type="RefSeq" id="WP_012404443.1">
    <property type="nucleotide sequence ID" value="NC_010623.1"/>
</dbReference>
<name>B2JME4_PARP8</name>
<dbReference type="EMBL" id="CP001044">
    <property type="protein sequence ID" value="ACC74279.1"/>
    <property type="molecule type" value="Genomic_DNA"/>
</dbReference>
<reference evidence="2" key="1">
    <citation type="journal article" date="2014" name="Stand. Genomic Sci.">
        <title>Complete genome sequence of Burkholderia phymatum STM815(T), a broad host range and efficient nitrogen-fixing symbiont of Mimosa species.</title>
        <authorList>
            <person name="Moulin L."/>
            <person name="Klonowska A."/>
            <person name="Caroline B."/>
            <person name="Booth K."/>
            <person name="Vriezen J.A."/>
            <person name="Melkonian R."/>
            <person name="James E.K."/>
            <person name="Young J.P."/>
            <person name="Bena G."/>
            <person name="Hauser L."/>
            <person name="Land M."/>
            <person name="Kyrpides N."/>
            <person name="Bruce D."/>
            <person name="Chain P."/>
            <person name="Copeland A."/>
            <person name="Pitluck S."/>
            <person name="Woyke T."/>
            <person name="Lizotte-Waniewski M."/>
            <person name="Bristow J."/>
            <person name="Riley M."/>
        </authorList>
    </citation>
    <scope>NUCLEOTIDE SEQUENCE [LARGE SCALE GENOMIC DNA]</scope>
    <source>
        <strain evidence="2">DSM 17167 / CIP 108236 / LMG 21445 / STM815</strain>
    </source>
</reference>
<evidence type="ECO:0000313" key="2">
    <source>
        <dbReference type="Proteomes" id="UP000001192"/>
    </source>
</evidence>
<dbReference type="HOGENOM" id="CLU_2178897_0_0_4"/>
<protein>
    <submittedName>
        <fullName evidence="1">Uncharacterized protein</fullName>
    </submittedName>
</protein>
<dbReference type="Proteomes" id="UP000001192">
    <property type="component" value="Chromosome 2"/>
</dbReference>
<keyword evidence="2" id="KW-1185">Reference proteome</keyword>
<organism evidence="1 2">
    <name type="scientific">Paraburkholderia phymatum (strain DSM 17167 / CIP 108236 / LMG 21445 / STM815)</name>
    <name type="common">Burkholderia phymatum</name>
    <dbReference type="NCBI Taxonomy" id="391038"/>
    <lineage>
        <taxon>Bacteria</taxon>
        <taxon>Pseudomonadati</taxon>
        <taxon>Pseudomonadota</taxon>
        <taxon>Betaproteobacteria</taxon>
        <taxon>Burkholderiales</taxon>
        <taxon>Burkholderiaceae</taxon>
        <taxon>Paraburkholderia</taxon>
    </lineage>
</organism>
<gene>
    <name evidence="1" type="ordered locus">Bphy_5196</name>
</gene>
<dbReference type="KEGG" id="bph:Bphy_5196"/>
<accession>B2JME4</accession>
<evidence type="ECO:0000313" key="1">
    <source>
        <dbReference type="EMBL" id="ACC74279.1"/>
    </source>
</evidence>
<dbReference type="AlphaFoldDB" id="B2JME4"/>
<proteinExistence type="predicted"/>